<protein>
    <submittedName>
        <fullName evidence="1">WXG100 family type VII secretion target</fullName>
    </submittedName>
</protein>
<gene>
    <name evidence="1" type="ORF">KDK95_26865</name>
</gene>
<name>A0A941ELV8_9ACTN</name>
<dbReference type="NCBIfam" id="TIGR03930">
    <property type="entry name" value="WXG100_ESAT6"/>
    <property type="match status" value="1"/>
</dbReference>
<dbReference type="Gene3D" id="1.10.287.1060">
    <property type="entry name" value="ESAT-6-like"/>
    <property type="match status" value="1"/>
</dbReference>
<accession>A0A941ELV8</accession>
<comment type="caution">
    <text evidence="1">The sequence shown here is derived from an EMBL/GenBank/DDBJ whole genome shotgun (WGS) entry which is preliminary data.</text>
</comment>
<evidence type="ECO:0000313" key="2">
    <source>
        <dbReference type="Proteomes" id="UP000676325"/>
    </source>
</evidence>
<reference evidence="1" key="1">
    <citation type="submission" date="2021-04" db="EMBL/GenBank/DDBJ databases">
        <title>Genome based classification of Actinospica acidithermotolerans sp. nov., an actinobacterium isolated from an Indonesian hot spring.</title>
        <authorList>
            <person name="Kusuma A.B."/>
            <person name="Putra K.E."/>
            <person name="Nafisah S."/>
            <person name="Loh J."/>
            <person name="Nouioui I."/>
            <person name="Goodfellow M."/>
        </authorList>
    </citation>
    <scope>NUCLEOTIDE SEQUENCE</scope>
    <source>
        <strain evidence="1">MGRD01-02</strain>
    </source>
</reference>
<dbReference type="EMBL" id="JAGSOH010000107">
    <property type="protein sequence ID" value="MBR7829954.1"/>
    <property type="molecule type" value="Genomic_DNA"/>
</dbReference>
<keyword evidence="2" id="KW-1185">Reference proteome</keyword>
<sequence length="112" mass="11942">MSTEAPDGAGGSSTMADGAVQVTFADIEEVAAKAGSTSQTVQTLLDDLYRMVAPMFASWSGKAAEGFQYQHQQWVSAADDLNHVLRSIATLLLETHDSYSQAEAQVTSIWTA</sequence>
<dbReference type="SUPFAM" id="SSF140453">
    <property type="entry name" value="EsxAB dimer-like"/>
    <property type="match status" value="1"/>
</dbReference>
<dbReference type="InterPro" id="IPR036689">
    <property type="entry name" value="ESAT-6-like_sf"/>
</dbReference>
<dbReference type="InterPro" id="IPR010310">
    <property type="entry name" value="T7SS_ESAT-6-like"/>
</dbReference>
<organism evidence="1 2">
    <name type="scientific">Actinospica acidithermotolerans</name>
    <dbReference type="NCBI Taxonomy" id="2828514"/>
    <lineage>
        <taxon>Bacteria</taxon>
        <taxon>Bacillati</taxon>
        <taxon>Actinomycetota</taxon>
        <taxon>Actinomycetes</taxon>
        <taxon>Catenulisporales</taxon>
        <taxon>Actinospicaceae</taxon>
        <taxon>Actinospica</taxon>
    </lineage>
</organism>
<dbReference type="Proteomes" id="UP000676325">
    <property type="component" value="Unassembled WGS sequence"/>
</dbReference>
<dbReference type="RefSeq" id="WP_212521083.1">
    <property type="nucleotide sequence ID" value="NZ_JAGSOH010000107.1"/>
</dbReference>
<dbReference type="Pfam" id="PF06013">
    <property type="entry name" value="WXG100"/>
    <property type="match status" value="1"/>
</dbReference>
<dbReference type="AlphaFoldDB" id="A0A941ELV8"/>
<evidence type="ECO:0000313" key="1">
    <source>
        <dbReference type="EMBL" id="MBR7829954.1"/>
    </source>
</evidence>
<proteinExistence type="predicted"/>